<gene>
    <name evidence="10" type="primary">VAC8_2</name>
    <name evidence="10" type="ORF">H4R26_004186</name>
</gene>
<reference evidence="10" key="1">
    <citation type="submission" date="2022-07" db="EMBL/GenBank/DDBJ databases">
        <title>Phylogenomic reconstructions and comparative analyses of Kickxellomycotina fungi.</title>
        <authorList>
            <person name="Reynolds N.K."/>
            <person name="Stajich J.E."/>
            <person name="Barry K."/>
            <person name="Grigoriev I.V."/>
            <person name="Crous P."/>
            <person name="Smith M.E."/>
        </authorList>
    </citation>
    <scope>NUCLEOTIDE SEQUENCE</scope>
    <source>
        <strain evidence="10">IMI 214461</strain>
    </source>
</reference>
<keyword evidence="11" id="KW-1185">Reference proteome</keyword>
<feature type="repeat" description="ARM" evidence="8">
    <location>
        <begin position="141"/>
        <end position="183"/>
    </location>
</feature>
<accession>A0A9W8B9W1</accession>
<dbReference type="OrthoDB" id="7537227at2759"/>
<dbReference type="EMBL" id="JANBQF010000421">
    <property type="protein sequence ID" value="KAJ2001320.1"/>
    <property type="molecule type" value="Genomic_DNA"/>
</dbReference>
<evidence type="ECO:0000256" key="5">
    <source>
        <dbReference type="ARBA" id="ARBA00023136"/>
    </source>
</evidence>
<dbReference type="PROSITE" id="PS50176">
    <property type="entry name" value="ARM_REPEAT"/>
    <property type="match status" value="7"/>
</dbReference>
<comment type="caution">
    <text evidence="10">The sequence shown here is derived from an EMBL/GenBank/DDBJ whole genome shotgun (WGS) entry which is preliminary data.</text>
</comment>
<dbReference type="GO" id="GO:0000329">
    <property type="term" value="C:fungal-type vacuole membrane"/>
    <property type="evidence" value="ECO:0007669"/>
    <property type="project" value="TreeGrafter"/>
</dbReference>
<keyword evidence="3" id="KW-0926">Vacuole</keyword>
<sequence>MGASLSSICSIDCCRLGAGRDDDECSEAREYQPLLGDRERHAVADLVKLFETDTRVNFYEGGPLKALTVLAHSDVHHLQLSAATAFGEISEYDVRAVTAEAVEPMLYLLQSPYADVQRGASAALGNLARVVENKRLIVKMGGLQQLIRQMLSSSTEAQINSVGCITNLAADEENKLAIAKSGALVPLTRLARSKDQRVQRNATGALLNMTHRAELRHMLIEAGSVSVLVDLIASADEETQYYAMTALSNIAVDSSGRDVLWESHSGLVDVLVKALHRPHKIKLQSQIVLTLRNLACDTRYQIQIVERGGLEAMLPLLQSSYTLLITSTTACLRNISIEAGNEEAIINAGFLAELVDLIPQADEPELQCHAISTVRNMAANSGTDKQVFVELGLFDRVKAALSDSRTQPKVVCELVAALSVFALNDKLWRPIVELGLCRLLVQVATRSRNVEAEYSASLALGTLAGKGLSEVFDEYARLWRGVPNGGGLRAHLAKVVTLSEYANTNVRSVGMWLILVLLNSGREDLKERIVGDAQLVAAIEELAKTSNDDVAVPPVDGDGESDRTYIVGAAATEVEPFAMGGLEGGRGNGTGREMQRTQALALQAMSHISVNIR</sequence>
<evidence type="ECO:0000256" key="7">
    <source>
        <dbReference type="ARBA" id="ARBA00026209"/>
    </source>
</evidence>
<evidence type="ECO:0000256" key="8">
    <source>
        <dbReference type="PROSITE-ProRule" id="PRU00259"/>
    </source>
</evidence>
<feature type="repeat" description="ARM" evidence="8">
    <location>
        <begin position="223"/>
        <end position="265"/>
    </location>
</feature>
<dbReference type="Proteomes" id="UP001150907">
    <property type="component" value="Unassembled WGS sequence"/>
</dbReference>
<feature type="repeat" description="ARM" evidence="8">
    <location>
        <begin position="349"/>
        <end position="392"/>
    </location>
</feature>
<evidence type="ECO:0000256" key="3">
    <source>
        <dbReference type="ARBA" id="ARBA00022554"/>
    </source>
</evidence>
<feature type="domain" description="U-box" evidence="9">
    <location>
        <begin position="134"/>
        <end position="322"/>
    </location>
</feature>
<dbReference type="InterPro" id="IPR000225">
    <property type="entry name" value="Armadillo"/>
</dbReference>
<dbReference type="GO" id="GO:0000045">
    <property type="term" value="P:autophagosome assembly"/>
    <property type="evidence" value="ECO:0007669"/>
    <property type="project" value="TreeGrafter"/>
</dbReference>
<keyword evidence="4" id="KW-0677">Repeat</keyword>
<dbReference type="InterPro" id="IPR058678">
    <property type="entry name" value="ARM_PUB"/>
</dbReference>
<dbReference type="InterPro" id="IPR045156">
    <property type="entry name" value="Vac8"/>
</dbReference>
<comment type="similarity">
    <text evidence="2">Belongs to the beta-catenin family.</text>
</comment>
<name>A0A9W8B9W1_9FUNG</name>
<evidence type="ECO:0000313" key="11">
    <source>
        <dbReference type="Proteomes" id="UP001150907"/>
    </source>
</evidence>
<dbReference type="Pfam" id="PF25598">
    <property type="entry name" value="ARM_PUB"/>
    <property type="match status" value="1"/>
</dbReference>
<organism evidence="10 11">
    <name type="scientific">Coemansia thaxteri</name>
    <dbReference type="NCBI Taxonomy" id="2663907"/>
    <lineage>
        <taxon>Eukaryota</taxon>
        <taxon>Fungi</taxon>
        <taxon>Fungi incertae sedis</taxon>
        <taxon>Zoopagomycota</taxon>
        <taxon>Kickxellomycotina</taxon>
        <taxon>Kickxellomycetes</taxon>
        <taxon>Kickxellales</taxon>
        <taxon>Kickxellaceae</taxon>
        <taxon>Coemansia</taxon>
    </lineage>
</organism>
<feature type="repeat" description="ARM" evidence="8">
    <location>
        <begin position="308"/>
        <end position="350"/>
    </location>
</feature>
<dbReference type="InterPro" id="IPR011989">
    <property type="entry name" value="ARM-like"/>
</dbReference>
<evidence type="ECO:0000313" key="10">
    <source>
        <dbReference type="EMBL" id="KAJ2001320.1"/>
    </source>
</evidence>
<dbReference type="Gene3D" id="1.25.10.10">
    <property type="entry name" value="Leucine-rich Repeat Variant"/>
    <property type="match status" value="3"/>
</dbReference>
<dbReference type="GO" id="GO:0043495">
    <property type="term" value="F:protein-membrane adaptor activity"/>
    <property type="evidence" value="ECO:0007669"/>
    <property type="project" value="InterPro"/>
</dbReference>
<dbReference type="PANTHER" id="PTHR47249">
    <property type="entry name" value="VACUOLAR PROTEIN 8"/>
    <property type="match status" value="1"/>
</dbReference>
<keyword evidence="5" id="KW-0472">Membrane</keyword>
<dbReference type="PANTHER" id="PTHR47249:SF1">
    <property type="entry name" value="VACUOLAR PROTEIN 8"/>
    <property type="match status" value="1"/>
</dbReference>
<proteinExistence type="inferred from homology"/>
<dbReference type="SMART" id="SM00185">
    <property type="entry name" value="ARM"/>
    <property type="match status" value="8"/>
</dbReference>
<dbReference type="InterPro" id="IPR016024">
    <property type="entry name" value="ARM-type_fold"/>
</dbReference>
<evidence type="ECO:0000256" key="6">
    <source>
        <dbReference type="ARBA" id="ARBA00023288"/>
    </source>
</evidence>
<dbReference type="AlphaFoldDB" id="A0A9W8B9W1"/>
<evidence type="ECO:0000259" key="9">
    <source>
        <dbReference type="Pfam" id="PF25598"/>
    </source>
</evidence>
<keyword evidence="6" id="KW-0449">Lipoprotein</keyword>
<feature type="repeat" description="ARM" evidence="8">
    <location>
        <begin position="100"/>
        <end position="142"/>
    </location>
</feature>
<feature type="repeat" description="ARM" evidence="8">
    <location>
        <begin position="182"/>
        <end position="224"/>
    </location>
</feature>
<protein>
    <recommendedName>
        <fullName evidence="7">Vacuolar protein 8</fullName>
    </recommendedName>
</protein>
<feature type="repeat" description="ARM" evidence="8">
    <location>
        <begin position="266"/>
        <end position="309"/>
    </location>
</feature>
<dbReference type="SUPFAM" id="SSF48371">
    <property type="entry name" value="ARM repeat"/>
    <property type="match status" value="1"/>
</dbReference>
<evidence type="ECO:0000256" key="1">
    <source>
        <dbReference type="ARBA" id="ARBA00004592"/>
    </source>
</evidence>
<comment type="subcellular location">
    <subcellularLocation>
        <location evidence="1">Vacuole membrane</location>
        <topology evidence="1">Lipid-anchor</topology>
    </subcellularLocation>
</comment>
<dbReference type="GO" id="GO:0071562">
    <property type="term" value="P:nucleus-vacuole junction assembly"/>
    <property type="evidence" value="ECO:0007669"/>
    <property type="project" value="InterPro"/>
</dbReference>
<evidence type="ECO:0000256" key="4">
    <source>
        <dbReference type="ARBA" id="ARBA00022737"/>
    </source>
</evidence>
<evidence type="ECO:0000256" key="2">
    <source>
        <dbReference type="ARBA" id="ARBA00005462"/>
    </source>
</evidence>